<evidence type="ECO:0000313" key="1">
    <source>
        <dbReference type="Proteomes" id="UP000025227"/>
    </source>
</evidence>
<organism evidence="1 2">
    <name type="scientific">Haemonchus contortus</name>
    <name type="common">Barber pole worm</name>
    <dbReference type="NCBI Taxonomy" id="6289"/>
    <lineage>
        <taxon>Eukaryota</taxon>
        <taxon>Metazoa</taxon>
        <taxon>Ecdysozoa</taxon>
        <taxon>Nematoda</taxon>
        <taxon>Chromadorea</taxon>
        <taxon>Rhabditida</taxon>
        <taxon>Rhabditina</taxon>
        <taxon>Rhabditomorpha</taxon>
        <taxon>Strongyloidea</taxon>
        <taxon>Trichostrongylidae</taxon>
        <taxon>Haemonchus</taxon>
    </lineage>
</organism>
<proteinExistence type="predicted"/>
<dbReference type="PANTHER" id="PTHR47027:SF20">
    <property type="entry name" value="REVERSE TRANSCRIPTASE-LIKE PROTEIN WITH RNA-DIRECTED DNA POLYMERASE DOMAIN"/>
    <property type="match status" value="1"/>
</dbReference>
<name>A0A7I5EE56_HAECO</name>
<dbReference type="WBParaSite" id="HCON_00178420-00001">
    <property type="protein sequence ID" value="HCON_00178420-00001"/>
    <property type="gene ID" value="HCON_00178420"/>
</dbReference>
<dbReference type="Proteomes" id="UP000025227">
    <property type="component" value="Unplaced"/>
</dbReference>
<dbReference type="AlphaFoldDB" id="A0A7I5EE56"/>
<sequence>MLNDLHAAGIKAGLNINMKKTKCMRNEYSDRNSVYLQGEPLEDVDEYVYLGRLLNMKNDLKSELMRRKKAGWASYNSIRNVIEHTKDDELRATLFNSTVLPALSYASETWSLTKNLENKLQRIQISLERPQRRHTFVV</sequence>
<evidence type="ECO:0000313" key="2">
    <source>
        <dbReference type="WBParaSite" id="HCON_00178420-00001"/>
    </source>
</evidence>
<dbReference type="PANTHER" id="PTHR47027">
    <property type="entry name" value="REVERSE TRANSCRIPTASE DOMAIN-CONTAINING PROTEIN"/>
    <property type="match status" value="1"/>
</dbReference>
<protein>
    <submittedName>
        <fullName evidence="2">Reverse transcriptase domain-containing protein</fullName>
    </submittedName>
</protein>
<accession>A0A7I5EE56</accession>
<dbReference type="OrthoDB" id="5843067at2759"/>
<reference evidence="2" key="1">
    <citation type="submission" date="2020-12" db="UniProtKB">
        <authorList>
            <consortium name="WormBaseParasite"/>
        </authorList>
    </citation>
    <scope>IDENTIFICATION</scope>
    <source>
        <strain evidence="2">MHco3</strain>
    </source>
</reference>
<keyword evidence="1" id="KW-1185">Reference proteome</keyword>